<dbReference type="Gene3D" id="3.40.50.1580">
    <property type="entry name" value="Nucleoside phosphorylase domain"/>
    <property type="match status" value="1"/>
</dbReference>
<protein>
    <submittedName>
        <fullName evidence="2">5'-methylthioadenosine/S-adenosylhomocysteine nucleosidase</fullName>
    </submittedName>
</protein>
<sequence>MKTDILVITALALEFKAVEQLLINTIPIRHPTGTYYKRGSFTTGQHTFSVAVVETGAGNVNSAQETERGITFFQPEYIFFVGIAGGIKDVRIGDVIVSSEVIHYEGGKAGEVYKPRLSTYAANYELMSLAKLIARDNSWQHRVNDKINTYKAEVKPIAAGEKVVASERSATYELLNQYVSQALAVEMEGYGFLAPIHSHHAKGIVIRGISDLLNNKEVADASGSQPLAARNGTAFLAEMLVELANENRHSSNTTNVINPKASINMPNSANPLDDLEWRNRLTKILADLYEMGPTDNGGAWKRAGGKIGFLSTNSSNETQWFTALERLAKGGAGLITLESLLKTVQQDFGDNEEINNLCKYISLSN</sequence>
<gene>
    <name evidence="2" type="ORF">IC229_32780</name>
</gene>
<comment type="caution">
    <text evidence="2">The sequence shown here is derived from an EMBL/GenBank/DDBJ whole genome shotgun (WGS) entry which is preliminary data.</text>
</comment>
<dbReference type="GO" id="GO:0008930">
    <property type="term" value="F:methylthioadenosine nucleosidase activity"/>
    <property type="evidence" value="ECO:0007669"/>
    <property type="project" value="TreeGrafter"/>
</dbReference>
<dbReference type="GO" id="GO:0005829">
    <property type="term" value="C:cytosol"/>
    <property type="evidence" value="ECO:0007669"/>
    <property type="project" value="TreeGrafter"/>
</dbReference>
<accession>A0A927AW01</accession>
<dbReference type="GO" id="GO:0009116">
    <property type="term" value="P:nucleoside metabolic process"/>
    <property type="evidence" value="ECO:0007669"/>
    <property type="project" value="InterPro"/>
</dbReference>
<dbReference type="Pfam" id="PF01048">
    <property type="entry name" value="PNP_UDP_1"/>
    <property type="match status" value="1"/>
</dbReference>
<dbReference type="PANTHER" id="PTHR46832">
    <property type="entry name" value="5'-METHYLTHIOADENOSINE/S-ADENOSYLHOMOCYSTEINE NUCLEOSIDASE"/>
    <property type="match status" value="1"/>
</dbReference>
<organism evidence="2 3">
    <name type="scientific">Spirosoma profusum</name>
    <dbReference type="NCBI Taxonomy" id="2771354"/>
    <lineage>
        <taxon>Bacteria</taxon>
        <taxon>Pseudomonadati</taxon>
        <taxon>Bacteroidota</taxon>
        <taxon>Cytophagia</taxon>
        <taxon>Cytophagales</taxon>
        <taxon>Cytophagaceae</taxon>
        <taxon>Spirosoma</taxon>
    </lineage>
</organism>
<evidence type="ECO:0000313" key="3">
    <source>
        <dbReference type="Proteomes" id="UP000598820"/>
    </source>
</evidence>
<dbReference type="AlphaFoldDB" id="A0A927AW01"/>
<dbReference type="EMBL" id="JACWZY010000056">
    <property type="protein sequence ID" value="MBD2705432.1"/>
    <property type="molecule type" value="Genomic_DNA"/>
</dbReference>
<dbReference type="SUPFAM" id="SSF53167">
    <property type="entry name" value="Purine and uridine phosphorylases"/>
    <property type="match status" value="1"/>
</dbReference>
<evidence type="ECO:0000313" key="2">
    <source>
        <dbReference type="EMBL" id="MBD2705432.1"/>
    </source>
</evidence>
<keyword evidence="3" id="KW-1185">Reference proteome</keyword>
<proteinExistence type="predicted"/>
<dbReference type="CDD" id="cd09008">
    <property type="entry name" value="MTAN"/>
    <property type="match status" value="1"/>
</dbReference>
<reference evidence="2" key="1">
    <citation type="submission" date="2020-09" db="EMBL/GenBank/DDBJ databases">
        <authorList>
            <person name="Kim M.K."/>
        </authorList>
    </citation>
    <scope>NUCLEOTIDE SEQUENCE</scope>
    <source>
        <strain evidence="2">BT702</strain>
    </source>
</reference>
<dbReference type="GO" id="GO:0008782">
    <property type="term" value="F:adenosylhomocysteine nucleosidase activity"/>
    <property type="evidence" value="ECO:0007669"/>
    <property type="project" value="TreeGrafter"/>
</dbReference>
<feature type="domain" description="Nucleoside phosphorylase" evidence="1">
    <location>
        <begin position="5"/>
        <end position="240"/>
    </location>
</feature>
<dbReference type="RefSeq" id="WP_190892830.1">
    <property type="nucleotide sequence ID" value="NZ_JACWZY010000056.1"/>
</dbReference>
<dbReference type="PANTHER" id="PTHR46832:SF1">
    <property type="entry name" value="5'-METHYLTHIOADENOSINE_S-ADENOSYLHOMOCYSTEINE NUCLEOSIDASE"/>
    <property type="match status" value="1"/>
</dbReference>
<dbReference type="GO" id="GO:0019284">
    <property type="term" value="P:L-methionine salvage from S-adenosylmethionine"/>
    <property type="evidence" value="ECO:0007669"/>
    <property type="project" value="TreeGrafter"/>
</dbReference>
<name>A0A927AW01_9BACT</name>
<dbReference type="InterPro" id="IPR035994">
    <property type="entry name" value="Nucleoside_phosphorylase_sf"/>
</dbReference>
<evidence type="ECO:0000259" key="1">
    <source>
        <dbReference type="Pfam" id="PF01048"/>
    </source>
</evidence>
<dbReference type="Proteomes" id="UP000598820">
    <property type="component" value="Unassembled WGS sequence"/>
</dbReference>
<dbReference type="InterPro" id="IPR000845">
    <property type="entry name" value="Nucleoside_phosphorylase_d"/>
</dbReference>